<comment type="caution">
    <text evidence="1">The sequence shown here is derived from an EMBL/GenBank/DDBJ whole genome shotgun (WGS) entry which is preliminary data.</text>
</comment>
<proteinExistence type="predicted"/>
<organism evidence="1 2">
    <name type="scientific">Macrococcus hajekii</name>
    <dbReference type="NCBI Taxonomy" id="198482"/>
    <lineage>
        <taxon>Bacteria</taxon>
        <taxon>Bacillati</taxon>
        <taxon>Bacillota</taxon>
        <taxon>Bacilli</taxon>
        <taxon>Bacillales</taxon>
        <taxon>Staphylococcaceae</taxon>
        <taxon>Macrococcus</taxon>
    </lineage>
</organism>
<evidence type="ECO:0000313" key="1">
    <source>
        <dbReference type="EMBL" id="TDM02075.1"/>
    </source>
</evidence>
<sequence length="82" mass="9784">MQKEFYGEKLTQEQLKTMDRMIDHFKKRWEVASIEKEFIETTYHDDGTVTKSVVFQFTLAEEIREVITHILTEDIINECKAV</sequence>
<dbReference type="OrthoDB" id="9841378at2"/>
<dbReference type="AlphaFoldDB" id="A0A4R6BK34"/>
<gene>
    <name evidence="1" type="ORF">ERX37_07695</name>
</gene>
<reference evidence="1 2" key="1">
    <citation type="submission" date="2019-01" db="EMBL/GenBank/DDBJ databases">
        <title>Draft genome sequences of the type strains of six Macrococcus species.</title>
        <authorList>
            <person name="Mazhar S."/>
            <person name="Altermann E."/>
            <person name="Hill C."/>
            <person name="Mcauliffe O."/>
        </authorList>
    </citation>
    <scope>NUCLEOTIDE SEQUENCE [LARGE SCALE GENOMIC DNA]</scope>
    <source>
        <strain evidence="1 2">CCM4809</strain>
    </source>
</reference>
<dbReference type="RefSeq" id="WP_133430086.1">
    <property type="nucleotide sequence ID" value="NZ_BMCC01000003.1"/>
</dbReference>
<dbReference type="Proteomes" id="UP000295328">
    <property type="component" value="Unassembled WGS sequence"/>
</dbReference>
<evidence type="ECO:0000313" key="2">
    <source>
        <dbReference type="Proteomes" id="UP000295328"/>
    </source>
</evidence>
<accession>A0A4R6BK34</accession>
<keyword evidence="2" id="KW-1185">Reference proteome</keyword>
<dbReference type="EMBL" id="SCWE01000002">
    <property type="protein sequence ID" value="TDM02075.1"/>
    <property type="molecule type" value="Genomic_DNA"/>
</dbReference>
<name>A0A4R6BK34_9STAP</name>
<protein>
    <submittedName>
        <fullName evidence="1">Uncharacterized protein</fullName>
    </submittedName>
</protein>